<feature type="compositionally biased region" description="Basic and acidic residues" evidence="2">
    <location>
        <begin position="889"/>
        <end position="902"/>
    </location>
</feature>
<evidence type="ECO:0000313" key="5">
    <source>
        <dbReference type="EMBL" id="GEX18605.1"/>
    </source>
</evidence>
<feature type="compositionally biased region" description="Basic and acidic residues" evidence="2">
    <location>
        <begin position="288"/>
        <end position="304"/>
    </location>
</feature>
<dbReference type="GO" id="GO:0003964">
    <property type="term" value="F:RNA-directed DNA polymerase activity"/>
    <property type="evidence" value="ECO:0007669"/>
    <property type="project" value="UniProtKB-KW"/>
</dbReference>
<feature type="region of interest" description="Disordered" evidence="2">
    <location>
        <begin position="926"/>
        <end position="957"/>
    </location>
</feature>
<keyword evidence="5" id="KW-0808">Transferase</keyword>
<feature type="region of interest" description="Disordered" evidence="2">
    <location>
        <begin position="863"/>
        <end position="902"/>
    </location>
</feature>
<evidence type="ECO:0000256" key="1">
    <source>
        <dbReference type="SAM" id="Coils"/>
    </source>
</evidence>
<dbReference type="PANTHER" id="PTHR11439:SF495">
    <property type="entry name" value="REVERSE TRANSCRIPTASE, RNA-DEPENDENT DNA POLYMERASE-RELATED"/>
    <property type="match status" value="1"/>
</dbReference>
<dbReference type="Pfam" id="PF03732">
    <property type="entry name" value="Retrotrans_gag"/>
    <property type="match status" value="1"/>
</dbReference>
<name>A0A699H2F3_TANCI</name>
<organism evidence="5">
    <name type="scientific">Tanacetum cinerariifolium</name>
    <name type="common">Dalmatian daisy</name>
    <name type="synonym">Chrysanthemum cinerariifolium</name>
    <dbReference type="NCBI Taxonomy" id="118510"/>
    <lineage>
        <taxon>Eukaryota</taxon>
        <taxon>Viridiplantae</taxon>
        <taxon>Streptophyta</taxon>
        <taxon>Embryophyta</taxon>
        <taxon>Tracheophyta</taxon>
        <taxon>Spermatophyta</taxon>
        <taxon>Magnoliopsida</taxon>
        <taxon>eudicotyledons</taxon>
        <taxon>Gunneridae</taxon>
        <taxon>Pentapetalae</taxon>
        <taxon>asterids</taxon>
        <taxon>campanulids</taxon>
        <taxon>Asterales</taxon>
        <taxon>Asteraceae</taxon>
        <taxon>Asteroideae</taxon>
        <taxon>Anthemideae</taxon>
        <taxon>Anthemidinae</taxon>
        <taxon>Tanacetum</taxon>
    </lineage>
</organism>
<feature type="coiled-coil region" evidence="1">
    <location>
        <begin position="797"/>
        <end position="831"/>
    </location>
</feature>
<feature type="domain" description="Retrotransposon gag" evidence="3">
    <location>
        <begin position="40"/>
        <end position="138"/>
    </location>
</feature>
<dbReference type="InterPro" id="IPR005162">
    <property type="entry name" value="Retrotrans_gag_dom"/>
</dbReference>
<proteinExistence type="predicted"/>
<keyword evidence="1" id="KW-0175">Coiled coil</keyword>
<feature type="compositionally biased region" description="Polar residues" evidence="2">
    <location>
        <begin position="876"/>
        <end position="886"/>
    </location>
</feature>
<keyword evidence="5" id="KW-0695">RNA-directed DNA polymerase</keyword>
<accession>A0A699H2F3</accession>
<protein>
    <submittedName>
        <fullName evidence="5">Reverse transcriptase domain-containing protein</fullName>
    </submittedName>
</protein>
<dbReference type="Pfam" id="PF07727">
    <property type="entry name" value="RVT_2"/>
    <property type="match status" value="1"/>
</dbReference>
<dbReference type="InterPro" id="IPR013103">
    <property type="entry name" value="RVT_2"/>
</dbReference>
<evidence type="ECO:0000256" key="2">
    <source>
        <dbReference type="SAM" id="MobiDB-lite"/>
    </source>
</evidence>
<reference evidence="5" key="1">
    <citation type="journal article" date="2019" name="Sci. Rep.">
        <title>Draft genome of Tanacetum cinerariifolium, the natural source of mosquito coil.</title>
        <authorList>
            <person name="Yamashiro T."/>
            <person name="Shiraishi A."/>
            <person name="Satake H."/>
            <person name="Nakayama K."/>
        </authorList>
    </citation>
    <scope>NUCLEOTIDE SEQUENCE</scope>
</reference>
<dbReference type="EMBL" id="BKCJ010094082">
    <property type="protein sequence ID" value="GEX18605.1"/>
    <property type="molecule type" value="Genomic_DNA"/>
</dbReference>
<evidence type="ECO:0000259" key="3">
    <source>
        <dbReference type="Pfam" id="PF03732"/>
    </source>
</evidence>
<sequence>MSRQPFYFNGTKEAVGLIHWFERTQSVFSHSNCTKDCKVKFATGTLTEDALSWWNSYAKPIGIEQADKIAWTELKRLLTNKYFPRTEVKKIEDEFYNLVVKGNDIKTYIRRFQELETLCPTMVPNSKKLMKVFIEGLPKIVIVVQRNGENVVKSLACWIWRPTENVIDHISKDSGSYMLKIFNYVDLQGRLKSDNEIFDSGCSRHMTRNKSFLTDYQEFDGGLVAFRGSSKGDHLGKFEGKADEGFLVGYSVNSIEIHDNTWQAGQEKASDHEYILLPFMPFLSIQSSDDKDTNEVRGKGDEGISKGSGIDDQERTDSSTQDVNIAGPSINTANTNINTGSLNINTVGSNDQSVPSLEETSILDDVYDDREVGAEADTNNLELSIVVSPIPTTRVHKGHPKEQIIGDLNLANQTRIMINFLKKMLWIEAIRLFLVYALFMGLIMYQMDVKSSFLYGTIEEEVYVCQPPGFEDPHFLDKVYKVEKALYGQHQVSRACQDKYVVDILKKFGFSSIKTTSTLIEPNKALIKDAEAKDVDVHLYRSMIRSLMYLTTSRPDIMFVVCACAWFQVTPKTSHLHAVKRIFRYLKGQPKLGLWYPRDSPFDLEAFLDSDYVGASLDRKSTIREMGFVMNLEFKLIVGQRLVLNGCLDWIATSAKNEIQVKTINEDVRLQALVDGKKVIVIEASIRRDLQLQDAKGTTCLPNDVIFEELARMGAKTNAWNEFSSTMASAIICSANNKKFNFSKYILDNMKETEVPHTKPQTEEHIPTPSNDPLLSGEDRMQLSELMEICIKLSDKVLSLEKIKTNQAAEIEKLKKKVKKLEGKKKKITHRLKRLYKVGLTARVESSKEEKEGLEISAGADEVVTTAESVEEPSEFRTTSSSQPSQLPHAKDKGKGIMVEPEKPLKKKDQIAFYKEVARKLDAQMKAKMEEEKRIAKEKDEESAKRQRLEKEDDTTELKRCLEIVPKDDDNVTIEATPLSSKSPTIVDYKIYKEGKKSYFKIIRADENS</sequence>
<gene>
    <name evidence="5" type="ORF">Tci_290580</name>
</gene>
<evidence type="ECO:0000259" key="4">
    <source>
        <dbReference type="Pfam" id="PF07727"/>
    </source>
</evidence>
<feature type="region of interest" description="Disordered" evidence="2">
    <location>
        <begin position="288"/>
        <end position="332"/>
    </location>
</feature>
<feature type="compositionally biased region" description="Polar residues" evidence="2">
    <location>
        <begin position="318"/>
        <end position="332"/>
    </location>
</feature>
<feature type="domain" description="Reverse transcriptase Ty1/copia-type" evidence="4">
    <location>
        <begin position="427"/>
        <end position="518"/>
    </location>
</feature>
<dbReference type="AlphaFoldDB" id="A0A699H2F3"/>
<comment type="caution">
    <text evidence="5">The sequence shown here is derived from an EMBL/GenBank/DDBJ whole genome shotgun (WGS) entry which is preliminary data.</text>
</comment>
<dbReference type="PANTHER" id="PTHR11439">
    <property type="entry name" value="GAG-POL-RELATED RETROTRANSPOSON"/>
    <property type="match status" value="1"/>
</dbReference>
<keyword evidence="5" id="KW-0548">Nucleotidyltransferase</keyword>